<dbReference type="InterPro" id="IPR045851">
    <property type="entry name" value="AMP-bd_C_sf"/>
</dbReference>
<dbReference type="InterPro" id="IPR000873">
    <property type="entry name" value="AMP-dep_synth/lig_dom"/>
</dbReference>
<dbReference type="Gene3D" id="3.40.50.12780">
    <property type="entry name" value="N-terminal domain of ligase-like"/>
    <property type="match status" value="1"/>
</dbReference>
<dbReference type="InterPro" id="IPR025110">
    <property type="entry name" value="AMP-bd_C"/>
</dbReference>
<protein>
    <submittedName>
        <fullName evidence="5">Fatty-acyl-CoA synthase/long-chain acyl-CoA synthetase</fullName>
        <ecNumber evidence="5">6.2.1.-</ecNumber>
        <ecNumber evidence="5">6.2.1.3</ecNumber>
    </submittedName>
</protein>
<dbReference type="InterPro" id="IPR050237">
    <property type="entry name" value="ATP-dep_AMP-bd_enzyme"/>
</dbReference>
<dbReference type="PROSITE" id="PS00455">
    <property type="entry name" value="AMP_BINDING"/>
    <property type="match status" value="1"/>
</dbReference>
<dbReference type="Pfam" id="PF13193">
    <property type="entry name" value="AMP-binding_C"/>
    <property type="match status" value="1"/>
</dbReference>
<comment type="caution">
    <text evidence="5">The sequence shown here is derived from an EMBL/GenBank/DDBJ whole genome shotgun (WGS) entry which is preliminary data.</text>
</comment>
<dbReference type="EC" id="6.2.1.3" evidence="5"/>
<evidence type="ECO:0000313" key="5">
    <source>
        <dbReference type="EMBL" id="NYE07218.1"/>
    </source>
</evidence>
<feature type="domain" description="AMP-binding enzyme C-terminal" evidence="4">
    <location>
        <begin position="431"/>
        <end position="506"/>
    </location>
</feature>
<evidence type="ECO:0000256" key="1">
    <source>
        <dbReference type="ARBA" id="ARBA00006432"/>
    </source>
</evidence>
<keyword evidence="2 5" id="KW-0436">Ligase</keyword>
<dbReference type="GO" id="GO:0004467">
    <property type="term" value="F:long-chain fatty acid-CoA ligase activity"/>
    <property type="evidence" value="ECO:0007669"/>
    <property type="project" value="UniProtKB-EC"/>
</dbReference>
<dbReference type="AlphaFoldDB" id="A0A852TJ00"/>
<evidence type="ECO:0000259" key="4">
    <source>
        <dbReference type="Pfam" id="PF13193"/>
    </source>
</evidence>
<dbReference type="PANTHER" id="PTHR43767">
    <property type="entry name" value="LONG-CHAIN-FATTY-ACID--COA LIGASE"/>
    <property type="match status" value="1"/>
</dbReference>
<dbReference type="Pfam" id="PF00501">
    <property type="entry name" value="AMP-binding"/>
    <property type="match status" value="1"/>
</dbReference>
<dbReference type="EC" id="6.2.1.-" evidence="5"/>
<evidence type="ECO:0000313" key="6">
    <source>
        <dbReference type="Proteomes" id="UP000548423"/>
    </source>
</evidence>
<sequence>MQQLTFQSLIFKGLNRFGELPAITLLPSEETISYKELLEKVEQLSYYLLRLGVGKGTHVATIIPNSLEGVMFGLAVQQCGATLVPLGENLGTREVAFILNEAKPKVVIMATQPHVSTILEYLEKSNDSGVHIIGLPGLGVSYPEKFEVFLMPEGKTDMALPVSSEEDLALLSYTGGTTGTPKGVMHSQAGLGASIISASIEDPLDDRDRLLLSTPIVHSAGSLLWRALVSGVHVHLMRSFDAEQFIHAIKEYRITTTFLVPTMLYRLIDQTKKMIYDVSSMRNIYYGASPISPARLKEAFEIFGPIMRQQYGMTECNIVISRLSKSAHLWAFHNNPEALKSCGKPCLLTEIRLIDDKGNNVKPLELGEIVVKSPAMMKGYYLRPELTQESIRDGWFYTGDIGMWDENGFLYIKDRKKDMIISGGMNVYSSEVERVVNQHPSVAFSACIGVPHQDWGEAVCVIVTLRDGFSCTEEEIITFCKERTSKYMVPKAVYFKESLPLTHIGKVDKKELKKMYAEMVY</sequence>
<dbReference type="EMBL" id="JACCBX010000008">
    <property type="protein sequence ID" value="NYE07218.1"/>
    <property type="molecule type" value="Genomic_DNA"/>
</dbReference>
<dbReference type="SUPFAM" id="SSF56801">
    <property type="entry name" value="Acetyl-CoA synthetase-like"/>
    <property type="match status" value="1"/>
</dbReference>
<dbReference type="FunFam" id="3.30.300.30:FF:000008">
    <property type="entry name" value="2,3-dihydroxybenzoate-AMP ligase"/>
    <property type="match status" value="1"/>
</dbReference>
<evidence type="ECO:0000259" key="3">
    <source>
        <dbReference type="Pfam" id="PF00501"/>
    </source>
</evidence>
<reference evidence="6" key="2">
    <citation type="submission" date="2020-08" db="EMBL/GenBank/DDBJ databases">
        <title>The Agave Microbiome: Exploring the role of microbial communities in plant adaptations to desert environments.</title>
        <authorList>
            <person name="Partida-Martinez L.P."/>
        </authorList>
    </citation>
    <scope>NUCLEOTIDE SEQUENCE [LARGE SCALE GENOMIC DNA]</scope>
    <source>
        <strain evidence="6">AT2.8</strain>
    </source>
</reference>
<accession>A0A852TJ00</accession>
<comment type="similarity">
    <text evidence="1">Belongs to the ATP-dependent AMP-binding enzyme family.</text>
</comment>
<dbReference type="Proteomes" id="UP000548423">
    <property type="component" value="Unassembled WGS sequence"/>
</dbReference>
<dbReference type="InterPro" id="IPR020845">
    <property type="entry name" value="AMP-binding_CS"/>
</dbReference>
<evidence type="ECO:0000256" key="2">
    <source>
        <dbReference type="ARBA" id="ARBA00022598"/>
    </source>
</evidence>
<name>A0A852TJ00_9BACI</name>
<reference evidence="6" key="1">
    <citation type="submission" date="2020-07" db="EMBL/GenBank/DDBJ databases">
        <authorList>
            <person name="Partida-Martinez L."/>
            <person name="Huntemann M."/>
            <person name="Clum A."/>
            <person name="Wang J."/>
            <person name="Palaniappan K."/>
            <person name="Ritter S."/>
            <person name="Chen I.-M."/>
            <person name="Stamatis D."/>
            <person name="Reddy T."/>
            <person name="O'Malley R."/>
            <person name="Daum C."/>
            <person name="Shapiro N."/>
            <person name="Ivanova N."/>
            <person name="Kyrpides N."/>
            <person name="Woyke T."/>
        </authorList>
    </citation>
    <scope>NUCLEOTIDE SEQUENCE [LARGE SCALE GENOMIC DNA]</scope>
    <source>
        <strain evidence="6">AT2.8</strain>
    </source>
</reference>
<dbReference type="Gene3D" id="3.30.300.30">
    <property type="match status" value="1"/>
</dbReference>
<gene>
    <name evidence="5" type="ORF">F4694_004003</name>
</gene>
<organism evidence="5 6">
    <name type="scientific">Neobacillus niacini</name>
    <dbReference type="NCBI Taxonomy" id="86668"/>
    <lineage>
        <taxon>Bacteria</taxon>
        <taxon>Bacillati</taxon>
        <taxon>Bacillota</taxon>
        <taxon>Bacilli</taxon>
        <taxon>Bacillales</taxon>
        <taxon>Bacillaceae</taxon>
        <taxon>Neobacillus</taxon>
    </lineage>
</organism>
<dbReference type="InterPro" id="IPR042099">
    <property type="entry name" value="ANL_N_sf"/>
</dbReference>
<feature type="domain" description="AMP-dependent synthetase/ligase" evidence="3">
    <location>
        <begin position="16"/>
        <end position="381"/>
    </location>
</feature>
<dbReference type="PANTHER" id="PTHR43767:SF7">
    <property type="entry name" value="MEDIUM_LONG-CHAIN-FATTY-ACID--COA LIGASE FADD8"/>
    <property type="match status" value="1"/>
</dbReference>
<proteinExistence type="inferred from homology"/>